<keyword evidence="3" id="KW-1185">Reference proteome</keyword>
<sequence length="219" mass="24675">MLICLKALLAFLFFVLCSSLAFSQSFDGEATLSFSPFEAEVESIFESDQGAAGGIIFYYLPVKRIVVGYRISIVEPSEPLSSAYWTKDVRYNYPVFFRDYPAQYVPDPKYFFYLQADPQSFTLQGLVPGASYHVVVTPLCIWPKTPYNLDERGKPFWYAWLPAKTFGWVYTDGSGWGLVMSGGEDGEKKRGYFEVQSIVFEGIVQAKKHSTPGGQHSPI</sequence>
<keyword evidence="1" id="KW-0732">Signal</keyword>
<evidence type="ECO:0000313" key="2">
    <source>
        <dbReference type="EMBL" id="WZL76314.1"/>
    </source>
</evidence>
<gene>
    <name evidence="2" type="ORF">QBE54_00855</name>
</gene>
<reference evidence="2 3" key="1">
    <citation type="submission" date="2023-03" db="EMBL/GenBank/DDBJ databases">
        <title>Novel Species.</title>
        <authorList>
            <person name="Ma S."/>
        </authorList>
    </citation>
    <scope>NUCLEOTIDE SEQUENCE [LARGE SCALE GENOMIC DNA]</scope>
    <source>
        <strain evidence="2 3">B11</strain>
    </source>
</reference>
<dbReference type="Proteomes" id="UP001461341">
    <property type="component" value="Chromosome"/>
</dbReference>
<name>A0ABZ2YBE1_9BACT</name>
<accession>A0ABZ2YBE1</accession>
<evidence type="ECO:0000256" key="1">
    <source>
        <dbReference type="SAM" id="SignalP"/>
    </source>
</evidence>
<dbReference type="EMBL" id="CP121689">
    <property type="protein sequence ID" value="WZL76314.1"/>
    <property type="molecule type" value="Genomic_DNA"/>
</dbReference>
<protein>
    <submittedName>
        <fullName evidence="2">Uncharacterized protein</fullName>
    </submittedName>
</protein>
<feature type="chain" id="PRO_5045309619" evidence="1">
    <location>
        <begin position="24"/>
        <end position="219"/>
    </location>
</feature>
<dbReference type="RefSeq" id="WP_369018472.1">
    <property type="nucleotide sequence ID" value="NZ_CP121689.1"/>
</dbReference>
<organism evidence="2 3">
    <name type="scientific">Thermatribacter velox</name>
    <dbReference type="NCBI Taxonomy" id="3039681"/>
    <lineage>
        <taxon>Bacteria</taxon>
        <taxon>Pseudomonadati</taxon>
        <taxon>Atribacterota</taxon>
        <taxon>Atribacteria</taxon>
        <taxon>Atribacterales</taxon>
        <taxon>Thermatribacteraceae</taxon>
        <taxon>Thermatribacter</taxon>
    </lineage>
</organism>
<proteinExistence type="predicted"/>
<feature type="signal peptide" evidence="1">
    <location>
        <begin position="1"/>
        <end position="23"/>
    </location>
</feature>
<evidence type="ECO:0000313" key="3">
    <source>
        <dbReference type="Proteomes" id="UP001461341"/>
    </source>
</evidence>